<organism evidence="4 5">
    <name type="scientific">Schistosoma mansoni</name>
    <name type="common">Blood fluke</name>
    <dbReference type="NCBI Taxonomy" id="6183"/>
    <lineage>
        <taxon>Eukaryota</taxon>
        <taxon>Metazoa</taxon>
        <taxon>Spiralia</taxon>
        <taxon>Lophotrochozoa</taxon>
        <taxon>Platyhelminthes</taxon>
        <taxon>Trematoda</taxon>
        <taxon>Digenea</taxon>
        <taxon>Strigeidida</taxon>
        <taxon>Schistosomatoidea</taxon>
        <taxon>Schistosomatidae</taxon>
        <taxon>Schistosoma</taxon>
    </lineage>
</organism>
<evidence type="ECO:0000313" key="5">
    <source>
        <dbReference type="WBParaSite" id="Smp_038140.2"/>
    </source>
</evidence>
<dbReference type="InParanoid" id="A0A5K4ECR3"/>
<dbReference type="ExpressionAtlas" id="A0A5K4ECR3">
    <property type="expression patterns" value="baseline"/>
</dbReference>
<feature type="region of interest" description="Disordered" evidence="2">
    <location>
        <begin position="596"/>
        <end position="615"/>
    </location>
</feature>
<protein>
    <submittedName>
        <fullName evidence="5">Putative golgin IMH1</fullName>
    </submittedName>
</protein>
<feature type="coiled-coil region" evidence="1">
    <location>
        <begin position="629"/>
        <end position="663"/>
    </location>
</feature>
<sequence length="1084" mass="125213">MDDLKSLLDAEQEKVIKLKALVVKERKVNTKIKSELEYLKSLHSKTHQEGSGTVEKFDKSCCTSEFLNESICMNEAQTLKLGSTSLENAADNEHKRNFRVSTDNIGDKTTKIPVCTISASSSCETFTKDSLQNSEKHLHVSCLNEITIVPVNCLCAETQVDNLNNFDGKDSPLLQQFNTALQSLKLNNRNNLSKDELKLVFSECNRLLEEINPCSTDNYHIPFNHSSSKSEIIKQENYCQTLSTDLNQYFHTLKTSSTKQKEEHDSYHNKFSNEFKHVHSNEVCNEELHILEERVNELKHSVEYAESSFNQLSNKLTSVTHINEVYNAKLLQLQAKCNDNSLDMIHSLSFVKLKSLFYDSFLLPLIQYYEEVNNNKQCNLCIDYFTWDNFQDDKVAKSLNDFLDELKQMIKYYYTFNNKCITSSDVCILTDYNEINIEQEKLLSDKLKNKESELISANEKILIFENLISDLKSQLQNSEEKLHRMKNLLVKTKLDATEQQKKLLEFQKSQSVNVENNQELNRLTEKLSNIEKEKENLMCNLTHLRSELTQQHVLCENLQNDKCLALDRLQKLQNEYNAYKVKAQHALSNVRTLTNEANTTNTNNSPNYEGVSTNHPDIESRSFYYSNELESMKHNLFDVQNRMKEAELHASLAQSECDLLKKELIEVKTRHTELLCQSQKQKQSLEDQLLSITQQCENRLSTELKELEQKYTSQLRHYEERLMLQTQKYESELRQERELWETKLARIIHANHSPTQNSYGYEKAFGHRRNFSIPDNLNPLSANSHRKRVQGDGADNSMISSTESDTESDHAVRNCSLSHSGSEHYSLADEENSKKSVHQITIPTLEQLLNHPNQYSPYENMSSQHSVKSFQEVRNVQPNQLAGLQSALTNQQRRVEYLSELLSESETNVTRLFEQNKRIPAAILITVPSEYNRWLINFRLVAVAKTITDKNVTSQSCDCIKLNYSVKLLKEEIRRLENNSNPILKVQCTENQDILESNNSHHSNTSVLVEHLKDLLLKVITLPKQSSERNHLMRALATFLSLKSNEFKLLEDGLNHSVTCSISNQQQNLSSDWSSYISAVWRRP</sequence>
<accession>A0A5K4ECR3</accession>
<dbReference type="WBParaSite" id="Smp_038140.2">
    <property type="protein sequence ID" value="Smp_038140.2"/>
    <property type="gene ID" value="Smp_038140"/>
</dbReference>
<name>A0A5K4ECR3_SCHMA</name>
<dbReference type="PROSITE" id="PS50913">
    <property type="entry name" value="GRIP"/>
    <property type="match status" value="1"/>
</dbReference>
<evidence type="ECO:0000256" key="2">
    <source>
        <dbReference type="SAM" id="MobiDB-lite"/>
    </source>
</evidence>
<reference evidence="4" key="1">
    <citation type="journal article" date="2012" name="PLoS Negl. Trop. Dis.">
        <title>A systematically improved high quality genome and transcriptome of the human blood fluke Schistosoma mansoni.</title>
        <authorList>
            <person name="Protasio A.V."/>
            <person name="Tsai I.J."/>
            <person name="Babbage A."/>
            <person name="Nichol S."/>
            <person name="Hunt M."/>
            <person name="Aslett M.A."/>
            <person name="De Silva N."/>
            <person name="Velarde G.S."/>
            <person name="Anderson T.J."/>
            <person name="Clark R.C."/>
            <person name="Davidson C."/>
            <person name="Dillon G.P."/>
            <person name="Holroyd N.E."/>
            <person name="LoVerde P.T."/>
            <person name="Lloyd C."/>
            <person name="McQuillan J."/>
            <person name="Oliveira G."/>
            <person name="Otto T.D."/>
            <person name="Parker-Manuel S.J."/>
            <person name="Quail M.A."/>
            <person name="Wilson R.A."/>
            <person name="Zerlotini A."/>
            <person name="Dunne D.W."/>
            <person name="Berriman M."/>
        </authorList>
    </citation>
    <scope>NUCLEOTIDE SEQUENCE [LARGE SCALE GENOMIC DNA]</scope>
    <source>
        <strain evidence="4">Puerto Rican</strain>
    </source>
</reference>
<reference evidence="5" key="2">
    <citation type="submission" date="2019-11" db="UniProtKB">
        <authorList>
            <consortium name="WormBaseParasite"/>
        </authorList>
    </citation>
    <scope>IDENTIFICATION</scope>
    <source>
        <strain evidence="5">Puerto Rican</strain>
    </source>
</reference>
<dbReference type="Proteomes" id="UP000008854">
    <property type="component" value="Unassembled WGS sequence"/>
</dbReference>
<feature type="coiled-coil region" evidence="1">
    <location>
        <begin position="440"/>
        <end position="589"/>
    </location>
</feature>
<evidence type="ECO:0000313" key="4">
    <source>
        <dbReference type="Proteomes" id="UP000008854"/>
    </source>
</evidence>
<feature type="domain" description="GRIP" evidence="3">
    <location>
        <begin position="1002"/>
        <end position="1053"/>
    </location>
</feature>
<feature type="compositionally biased region" description="Polar residues" evidence="2">
    <location>
        <begin position="605"/>
        <end position="615"/>
    </location>
</feature>
<evidence type="ECO:0000259" key="3">
    <source>
        <dbReference type="PROSITE" id="PS50913"/>
    </source>
</evidence>
<keyword evidence="1" id="KW-0175">Coiled coil</keyword>
<evidence type="ECO:0000256" key="1">
    <source>
        <dbReference type="SAM" id="Coils"/>
    </source>
</evidence>
<feature type="region of interest" description="Disordered" evidence="2">
    <location>
        <begin position="786"/>
        <end position="810"/>
    </location>
</feature>
<keyword evidence="4" id="KW-1185">Reference proteome</keyword>
<dbReference type="InterPro" id="IPR000237">
    <property type="entry name" value="GRIP_dom"/>
</dbReference>
<proteinExistence type="predicted"/>
<dbReference type="AlphaFoldDB" id="A0A5K4ECR3"/>